<keyword evidence="2" id="KW-0788">Thiol protease</keyword>
<dbReference type="WBParaSite" id="GPUH_0000467501-mRNA-1">
    <property type="protein sequence ID" value="GPUH_0000467501-mRNA-1"/>
    <property type="gene ID" value="GPUH_0000467501"/>
</dbReference>
<evidence type="ECO:0000313" key="4">
    <source>
        <dbReference type="EMBL" id="VDK46572.1"/>
    </source>
</evidence>
<evidence type="ECO:0000256" key="1">
    <source>
        <dbReference type="ARBA" id="ARBA00006616"/>
    </source>
</evidence>
<protein>
    <recommendedName>
        <fullName evidence="2">Ubiquitin carboxyl-terminal hydrolase</fullName>
        <ecNumber evidence="2">3.4.19.12</ecNumber>
    </recommendedName>
</protein>
<reference evidence="6" key="1">
    <citation type="submission" date="2016-06" db="UniProtKB">
        <authorList>
            <consortium name="WormBaseParasite"/>
        </authorList>
    </citation>
    <scope>IDENTIFICATION</scope>
</reference>
<organism evidence="6">
    <name type="scientific">Gongylonema pulchrum</name>
    <dbReference type="NCBI Taxonomy" id="637853"/>
    <lineage>
        <taxon>Eukaryota</taxon>
        <taxon>Metazoa</taxon>
        <taxon>Ecdysozoa</taxon>
        <taxon>Nematoda</taxon>
        <taxon>Chromadorea</taxon>
        <taxon>Rhabditida</taxon>
        <taxon>Spirurina</taxon>
        <taxon>Spiruromorpha</taxon>
        <taxon>Spiruroidea</taxon>
        <taxon>Gongylonematidae</taxon>
        <taxon>Gongylonema</taxon>
    </lineage>
</organism>
<evidence type="ECO:0000256" key="2">
    <source>
        <dbReference type="RuleBase" id="RU367139"/>
    </source>
</evidence>
<keyword evidence="2" id="KW-0378">Hydrolase</keyword>
<comment type="function">
    <text evidence="2">Hydrolase that can specifically remove 'Lys-48'-linked conjugated ubiquitin from proteins. Has exodeubiquitinase activity and has a preference for long polyubiquitin chains. May play a regulatory role at the level of protein turnover.</text>
</comment>
<dbReference type="EC" id="3.4.19.12" evidence="2"/>
<reference evidence="4 5" key="2">
    <citation type="submission" date="2018-11" db="EMBL/GenBank/DDBJ databases">
        <authorList>
            <consortium name="Pathogen Informatics"/>
        </authorList>
    </citation>
    <scope>NUCLEOTIDE SEQUENCE [LARGE SCALE GENOMIC DNA]</scope>
</reference>
<dbReference type="GO" id="GO:1990380">
    <property type="term" value="F:K48-linked deubiquitinase activity"/>
    <property type="evidence" value="ECO:0007669"/>
    <property type="project" value="UniProtKB-UniRule"/>
</dbReference>
<dbReference type="PANTHER" id="PTHR18063:SF6">
    <property type="entry name" value="UBIQUITIN CARBOXYL-TERMINAL HYDROLASE"/>
    <property type="match status" value="1"/>
</dbReference>
<dbReference type="AlphaFoldDB" id="A0A183D7H7"/>
<evidence type="ECO:0000259" key="3">
    <source>
        <dbReference type="Pfam" id="PF04424"/>
    </source>
</evidence>
<dbReference type="OrthoDB" id="10261212at2759"/>
<dbReference type="Proteomes" id="UP000271098">
    <property type="component" value="Unassembled WGS sequence"/>
</dbReference>
<comment type="catalytic activity">
    <reaction evidence="2">
        <text>Thiol-dependent hydrolysis of ester, thioester, amide, peptide and isopeptide bonds formed by the C-terminal Gly of ubiquitin (a 76-residue protein attached to proteins as an intracellular targeting signal).</text>
        <dbReference type="EC" id="3.4.19.12"/>
    </reaction>
</comment>
<dbReference type="GO" id="GO:0036435">
    <property type="term" value="F:K48-linked polyubiquitin modification-dependent protein binding"/>
    <property type="evidence" value="ECO:0007669"/>
    <property type="project" value="UniProtKB-UniRule"/>
</dbReference>
<name>A0A183D7H7_9BILA</name>
<evidence type="ECO:0000313" key="6">
    <source>
        <dbReference type="WBParaSite" id="GPUH_0000467501-mRNA-1"/>
    </source>
</evidence>
<proteinExistence type="inferred from homology"/>
<gene>
    <name evidence="4" type="ORF">GPUH_LOCUS4668</name>
</gene>
<dbReference type="GO" id="GO:0016807">
    <property type="term" value="F:cysteine-type carboxypeptidase activity"/>
    <property type="evidence" value="ECO:0007669"/>
    <property type="project" value="TreeGrafter"/>
</dbReference>
<keyword evidence="2" id="KW-0833">Ubl conjugation pathway</keyword>
<dbReference type="InterPro" id="IPR033979">
    <property type="entry name" value="MINDY_domain"/>
</dbReference>
<dbReference type="GO" id="GO:0006508">
    <property type="term" value="P:proteolysis"/>
    <property type="evidence" value="ECO:0007669"/>
    <property type="project" value="UniProtKB-KW"/>
</dbReference>
<dbReference type="PANTHER" id="PTHR18063">
    <property type="entry name" value="NF-E2 INDUCIBLE PROTEIN"/>
    <property type="match status" value="1"/>
</dbReference>
<dbReference type="GO" id="GO:0005829">
    <property type="term" value="C:cytosol"/>
    <property type="evidence" value="ECO:0007669"/>
    <property type="project" value="TreeGrafter"/>
</dbReference>
<feature type="domain" description="MINDY deubiquitinase" evidence="3">
    <location>
        <begin position="26"/>
        <end position="116"/>
    </location>
</feature>
<dbReference type="GO" id="GO:0004843">
    <property type="term" value="F:cysteine-type deubiquitinase activity"/>
    <property type="evidence" value="ECO:0007669"/>
    <property type="project" value="UniProtKB-UniRule"/>
</dbReference>
<sequence>MQSNAVKRGQVRQMQTQRFRWYRESRVKWIDIHGIGFAIVMQNENGPCPLLAVVNVLLLRGQISLPHGSTQVDENHLLLLDITECELANYEQNIEDVLTLIPSLPRGLDVNIHFTGCVLALGTLYHI</sequence>
<evidence type="ECO:0000313" key="5">
    <source>
        <dbReference type="Proteomes" id="UP000271098"/>
    </source>
</evidence>
<keyword evidence="5" id="KW-1185">Reference proteome</keyword>
<dbReference type="InterPro" id="IPR007518">
    <property type="entry name" value="MINDY"/>
</dbReference>
<accession>A0A183D7H7</accession>
<dbReference type="GO" id="GO:0071944">
    <property type="term" value="C:cell periphery"/>
    <property type="evidence" value="ECO:0007669"/>
    <property type="project" value="TreeGrafter"/>
</dbReference>
<dbReference type="GO" id="GO:0071108">
    <property type="term" value="P:protein K48-linked deubiquitination"/>
    <property type="evidence" value="ECO:0007669"/>
    <property type="project" value="TreeGrafter"/>
</dbReference>
<comment type="similarity">
    <text evidence="1 2">Belongs to the MINDY deubiquitinase family. FAM63 subfamily.</text>
</comment>
<dbReference type="GO" id="GO:0140934">
    <property type="term" value="F:histone deubiquitinase activity"/>
    <property type="evidence" value="ECO:0007669"/>
    <property type="project" value="UniProtKB-UniRule"/>
</dbReference>
<dbReference type="Pfam" id="PF04424">
    <property type="entry name" value="MINDY_DUB"/>
    <property type="match status" value="1"/>
</dbReference>
<keyword evidence="2" id="KW-0645">Protease</keyword>
<dbReference type="EMBL" id="UYRT01009096">
    <property type="protein sequence ID" value="VDK46572.1"/>
    <property type="molecule type" value="Genomic_DNA"/>
</dbReference>